<protein>
    <recommendedName>
        <fullName evidence="5">Delta-hemolysin</fullName>
    </recommendedName>
    <alternativeName>
        <fullName evidence="16">Delta-toxin</fullName>
    </alternativeName>
</protein>
<keyword evidence="11" id="KW-0204">Cytolysis</keyword>
<dbReference type="Proteomes" id="UP000595859">
    <property type="component" value="Chromosome"/>
</dbReference>
<accession>A0A7T7SWZ0</accession>
<keyword evidence="7" id="KW-0964">Secreted</keyword>
<keyword evidence="14" id="KW-0843">Virulence</keyword>
<keyword evidence="9" id="KW-0812">Transmembrane</keyword>
<evidence type="ECO:0000256" key="8">
    <source>
        <dbReference type="ARBA" id="ARBA00022656"/>
    </source>
</evidence>
<organism evidence="17 18">
    <name type="scientific">Staphylococcus pseudintermedius</name>
    <dbReference type="NCBI Taxonomy" id="283734"/>
    <lineage>
        <taxon>Bacteria</taxon>
        <taxon>Bacillati</taxon>
        <taxon>Bacillota</taxon>
        <taxon>Bacilli</taxon>
        <taxon>Bacillales</taxon>
        <taxon>Staphylococcaceae</taxon>
        <taxon>Staphylococcus</taxon>
        <taxon>Staphylococcus intermedius group</taxon>
    </lineage>
</organism>
<gene>
    <name evidence="17" type="ORF">JGZ15_03755</name>
</gene>
<evidence type="ECO:0000256" key="1">
    <source>
        <dbReference type="ARBA" id="ARBA00002655"/>
    </source>
</evidence>
<dbReference type="GO" id="GO:0019836">
    <property type="term" value="P:symbiont-mediated hemolysis of host erythrocyte"/>
    <property type="evidence" value="ECO:0007669"/>
    <property type="project" value="InterPro"/>
</dbReference>
<evidence type="ECO:0000256" key="3">
    <source>
        <dbReference type="ARBA" id="ARBA00004613"/>
    </source>
</evidence>
<evidence type="ECO:0000313" key="17">
    <source>
        <dbReference type="EMBL" id="QQM99181.1"/>
    </source>
</evidence>
<dbReference type="GO" id="GO:0090729">
    <property type="term" value="F:toxin activity"/>
    <property type="evidence" value="ECO:0007669"/>
    <property type="project" value="UniProtKB-KW"/>
</dbReference>
<evidence type="ECO:0000313" key="18">
    <source>
        <dbReference type="Proteomes" id="UP000595859"/>
    </source>
</evidence>
<evidence type="ECO:0000256" key="9">
    <source>
        <dbReference type="ARBA" id="ARBA00022692"/>
    </source>
</evidence>
<comment type="function">
    <text evidence="1">Lyses erythrocytes and many other mammalian cells.</text>
</comment>
<dbReference type="EMBL" id="CP066884">
    <property type="protein sequence ID" value="QQM99181.1"/>
    <property type="molecule type" value="Genomic_DNA"/>
</dbReference>
<evidence type="ECO:0000256" key="4">
    <source>
        <dbReference type="ARBA" id="ARBA00011078"/>
    </source>
</evidence>
<sequence length="40" mass="4765">MGVFDFIYNLRRCSLWQRDIISTIVEFVKLIAETVAKFIK</sequence>
<evidence type="ECO:0000256" key="11">
    <source>
        <dbReference type="ARBA" id="ARBA00022852"/>
    </source>
</evidence>
<evidence type="ECO:0000256" key="10">
    <source>
        <dbReference type="ARBA" id="ARBA00022735"/>
    </source>
</evidence>
<comment type="similarity">
    <text evidence="4">Belongs to the delta-lysin family.</text>
</comment>
<evidence type="ECO:0000256" key="16">
    <source>
        <dbReference type="ARBA" id="ARBA00030319"/>
    </source>
</evidence>
<proteinExistence type="inferred from homology"/>
<keyword evidence="8" id="KW-0800">Toxin</keyword>
<evidence type="ECO:0000256" key="6">
    <source>
        <dbReference type="ARBA" id="ARBA00022511"/>
    </source>
</evidence>
<evidence type="ECO:0000256" key="14">
    <source>
        <dbReference type="ARBA" id="ARBA00023026"/>
    </source>
</evidence>
<evidence type="ECO:0000256" key="15">
    <source>
        <dbReference type="ARBA" id="ARBA00023136"/>
    </source>
</evidence>
<keyword evidence="6" id="KW-1032">Host cell membrane</keyword>
<keyword evidence="12" id="KW-1043">Host membrane</keyword>
<evidence type="ECO:0000256" key="13">
    <source>
        <dbReference type="ARBA" id="ARBA00023020"/>
    </source>
</evidence>
<evidence type="ECO:0000256" key="5">
    <source>
        <dbReference type="ARBA" id="ARBA00016530"/>
    </source>
</evidence>
<dbReference type="Pfam" id="PF05372">
    <property type="entry name" value="Delta_lysin"/>
    <property type="match status" value="1"/>
</dbReference>
<keyword evidence="15" id="KW-0472">Membrane</keyword>
<comment type="subcellular location">
    <subcellularLocation>
        <location evidence="2">Host cell membrane</location>
    </subcellularLocation>
    <subcellularLocation>
        <location evidence="3">Secreted</location>
    </subcellularLocation>
</comment>
<evidence type="ECO:0000256" key="12">
    <source>
        <dbReference type="ARBA" id="ARBA00022870"/>
    </source>
</evidence>
<dbReference type="InterPro" id="IPR008034">
    <property type="entry name" value="Delta_lysin"/>
</dbReference>
<dbReference type="GO" id="GO:0020002">
    <property type="term" value="C:host cell plasma membrane"/>
    <property type="evidence" value="ECO:0007669"/>
    <property type="project" value="UniProtKB-SubCell"/>
</dbReference>
<keyword evidence="10" id="KW-0354">Hemolysis</keyword>
<reference evidence="17 18" key="1">
    <citation type="submission" date="2020-12" db="EMBL/GenBank/DDBJ databases">
        <title>Whole genome sequencing and de novo assembly of Staphylococcus pseudintermedius: a novel pangenome approach to unravel pathogenesis of canine pyoderma.</title>
        <authorList>
            <person name="Ferrer L."/>
            <person name="Perez D."/>
            <person name="Fonticoba R."/>
            <person name="Vines J."/>
            <person name="Fabregas N."/>
            <person name="Madronero S."/>
            <person name="Meroni G."/>
            <person name="Martino P."/>
            <person name="Martinez S."/>
            <person name="Cusco A."/>
            <person name="Migura L."/>
            <person name="Francino O."/>
        </authorList>
    </citation>
    <scope>NUCLEOTIDE SEQUENCE [LARGE SCALE GENOMIC DNA]</scope>
    <source>
        <strain evidence="17 18">HSP080</strain>
    </source>
</reference>
<evidence type="ECO:0000256" key="7">
    <source>
        <dbReference type="ARBA" id="ARBA00022525"/>
    </source>
</evidence>
<evidence type="ECO:0000256" key="2">
    <source>
        <dbReference type="ARBA" id="ARBA00004165"/>
    </source>
</evidence>
<dbReference type="GO" id="GO:0005576">
    <property type="term" value="C:extracellular region"/>
    <property type="evidence" value="ECO:0007669"/>
    <property type="project" value="UniProtKB-SubCell"/>
</dbReference>
<keyword evidence="13" id="KW-0291">Formylation</keyword>
<dbReference type="AlphaFoldDB" id="A0A7T7SWZ0"/>
<name>A0A7T7SWZ0_STAPS</name>